<sequence>MLKHIKKTFLPVMLCLVLCTCTACTSRSKEETETSETETEISKTETETSETETETSKTETETSKTETESEVSAYRNVLRKIRQNHMYPGSDTEFTEFDWEESLSIYYAIVDVTQDGIKELLLDFDYDSGPDGGITVYTYDPNAPTLVHEIGGFYTFSRFYDNGIVEEDISHGSPYGGPYSTAGAADPTTFWPYQVWSYQADDASYTRIGFVTDWNKKEWADSIDGFSSFPDSADKDHDGIVYLLTNAKGKETAIDAADLKKWVDSYRKGAKEIPITYQRLK</sequence>
<keyword evidence="2" id="KW-0732">Signal</keyword>
<organism evidence="3 4">
    <name type="scientific">Roseburia faecis</name>
    <dbReference type="NCBI Taxonomy" id="301302"/>
    <lineage>
        <taxon>Bacteria</taxon>
        <taxon>Bacillati</taxon>
        <taxon>Bacillota</taxon>
        <taxon>Clostridia</taxon>
        <taxon>Lachnospirales</taxon>
        <taxon>Lachnospiraceae</taxon>
        <taxon>Roseburia</taxon>
    </lineage>
</organism>
<evidence type="ECO:0000313" key="4">
    <source>
        <dbReference type="Proteomes" id="UP000095495"/>
    </source>
</evidence>
<protein>
    <submittedName>
        <fullName evidence="3">Uncharacterized protein</fullName>
    </submittedName>
</protein>
<dbReference type="AlphaFoldDB" id="A0A173SV16"/>
<evidence type="ECO:0000256" key="2">
    <source>
        <dbReference type="SAM" id="SignalP"/>
    </source>
</evidence>
<dbReference type="RefSeq" id="WP_055262481.1">
    <property type="nucleotide sequence ID" value="NZ_CYXV01000006.1"/>
</dbReference>
<evidence type="ECO:0000313" key="3">
    <source>
        <dbReference type="EMBL" id="CUM94040.1"/>
    </source>
</evidence>
<dbReference type="EMBL" id="CYXV01000006">
    <property type="protein sequence ID" value="CUM94040.1"/>
    <property type="molecule type" value="Genomic_DNA"/>
</dbReference>
<feature type="chain" id="PRO_5039692546" evidence="2">
    <location>
        <begin position="24"/>
        <end position="281"/>
    </location>
</feature>
<name>A0A173SV16_9FIRM</name>
<dbReference type="Proteomes" id="UP000095495">
    <property type="component" value="Unassembled WGS sequence"/>
</dbReference>
<reference evidence="3 4" key="1">
    <citation type="submission" date="2015-09" db="EMBL/GenBank/DDBJ databases">
        <authorList>
            <consortium name="Pathogen Informatics"/>
        </authorList>
    </citation>
    <scope>NUCLEOTIDE SEQUENCE [LARGE SCALE GENOMIC DNA]</scope>
    <source>
        <strain evidence="3 4">2789STDY5608863</strain>
    </source>
</reference>
<accession>A0A173SV16</accession>
<feature type="compositionally biased region" description="Basic and acidic residues" evidence="1">
    <location>
        <begin position="54"/>
        <end position="67"/>
    </location>
</feature>
<proteinExistence type="predicted"/>
<evidence type="ECO:0000256" key="1">
    <source>
        <dbReference type="SAM" id="MobiDB-lite"/>
    </source>
</evidence>
<feature type="region of interest" description="Disordered" evidence="1">
    <location>
        <begin position="29"/>
        <end position="71"/>
    </location>
</feature>
<feature type="signal peptide" evidence="2">
    <location>
        <begin position="1"/>
        <end position="23"/>
    </location>
</feature>
<gene>
    <name evidence="3" type="ORF">ERS852420_01663</name>
</gene>